<comment type="caution">
    <text evidence="3">The sequence shown here is derived from an EMBL/GenBank/DDBJ whole genome shotgun (WGS) entry which is preliminary data.</text>
</comment>
<keyword evidence="4" id="KW-1185">Reference proteome</keyword>
<dbReference type="Pfam" id="PF01764">
    <property type="entry name" value="Lipase_3"/>
    <property type="match status" value="1"/>
</dbReference>
<dbReference type="SUPFAM" id="SSF53474">
    <property type="entry name" value="alpha/beta-Hydrolases"/>
    <property type="match status" value="1"/>
</dbReference>
<dbReference type="PROSITE" id="PS51257">
    <property type="entry name" value="PROKAR_LIPOPROTEIN"/>
    <property type="match status" value="1"/>
</dbReference>
<accession>A0A940YHK3</accession>
<dbReference type="RefSeq" id="WP_210856369.1">
    <property type="nucleotide sequence ID" value="NZ_JAGQDD010000018.1"/>
</dbReference>
<sequence length="336" mass="37267">MAAKRTILCSLGALLGLSGCASFNQDRHEVLVRDPTIGHYGEPVDASTHAKNQWAYAAMSDAVYEEARLRSYQDQGKALPVDAAALQVQACGGQVPPQVPPEWQVWREFPSQALSQAMRREGLYLVVMERTTPPREIVVVFEGTNFTELPDWGANFRWFLRFVPGYKDQYTLTAREVSKEFFDRIRALPQQYQVSDSDPVLRSPQGEPIRIVATGHSLGGGLAQHFAYTFHQASPSSTGPKVSEVFAFDPSPVTGWFSADDPPRTHNASGLVINRIFEHGEVLAYVRLLTSRLAVSAKDPAIWEYRYNFDPRANIVRNHSMRSLACGLAKAAAEAG</sequence>
<evidence type="ECO:0000313" key="3">
    <source>
        <dbReference type="EMBL" id="MBQ0932660.1"/>
    </source>
</evidence>
<evidence type="ECO:0000259" key="2">
    <source>
        <dbReference type="Pfam" id="PF01764"/>
    </source>
</evidence>
<dbReference type="InterPro" id="IPR002921">
    <property type="entry name" value="Fungal_lipase-type"/>
</dbReference>
<feature type="signal peptide" evidence="1">
    <location>
        <begin position="1"/>
        <end position="24"/>
    </location>
</feature>
<reference evidence="3 4" key="1">
    <citation type="submission" date="2021-04" db="EMBL/GenBank/DDBJ databases">
        <title>The genome sequence of Ideonella sp. 3Y2.</title>
        <authorList>
            <person name="Liu Y."/>
        </authorList>
    </citation>
    <scope>NUCLEOTIDE SEQUENCE [LARGE SCALE GENOMIC DNA]</scope>
    <source>
        <strain evidence="3 4">3Y2</strain>
    </source>
</reference>
<organism evidence="3 4">
    <name type="scientific">Ideonella alba</name>
    <dbReference type="NCBI Taxonomy" id="2824118"/>
    <lineage>
        <taxon>Bacteria</taxon>
        <taxon>Pseudomonadati</taxon>
        <taxon>Pseudomonadota</taxon>
        <taxon>Betaproteobacteria</taxon>
        <taxon>Burkholderiales</taxon>
        <taxon>Sphaerotilaceae</taxon>
        <taxon>Ideonella</taxon>
    </lineage>
</organism>
<dbReference type="GO" id="GO:0006629">
    <property type="term" value="P:lipid metabolic process"/>
    <property type="evidence" value="ECO:0007669"/>
    <property type="project" value="InterPro"/>
</dbReference>
<feature type="chain" id="PRO_5038072931" description="Fungal lipase-type domain-containing protein" evidence="1">
    <location>
        <begin position="25"/>
        <end position="336"/>
    </location>
</feature>
<dbReference type="PROSITE" id="PS50231">
    <property type="entry name" value="RICIN_B_LECTIN"/>
    <property type="match status" value="1"/>
</dbReference>
<dbReference type="EMBL" id="JAGQDD010000018">
    <property type="protein sequence ID" value="MBQ0932660.1"/>
    <property type="molecule type" value="Genomic_DNA"/>
</dbReference>
<proteinExistence type="predicted"/>
<gene>
    <name evidence="3" type="ORF">KAK03_19450</name>
</gene>
<dbReference type="AlphaFoldDB" id="A0A940YHK3"/>
<protein>
    <recommendedName>
        <fullName evidence="2">Fungal lipase-type domain-containing protein</fullName>
    </recommendedName>
</protein>
<keyword evidence="1" id="KW-0732">Signal</keyword>
<name>A0A940YHK3_9BURK</name>
<dbReference type="Gene3D" id="3.40.50.1820">
    <property type="entry name" value="alpha/beta hydrolase"/>
    <property type="match status" value="1"/>
</dbReference>
<evidence type="ECO:0000313" key="4">
    <source>
        <dbReference type="Proteomes" id="UP000676246"/>
    </source>
</evidence>
<dbReference type="Proteomes" id="UP000676246">
    <property type="component" value="Unassembled WGS sequence"/>
</dbReference>
<feature type="domain" description="Fungal lipase-type" evidence="2">
    <location>
        <begin position="138"/>
        <end position="248"/>
    </location>
</feature>
<dbReference type="InterPro" id="IPR029058">
    <property type="entry name" value="AB_hydrolase_fold"/>
</dbReference>
<evidence type="ECO:0000256" key="1">
    <source>
        <dbReference type="SAM" id="SignalP"/>
    </source>
</evidence>